<gene>
    <name evidence="10" type="ORF">KR093_005821</name>
</gene>
<keyword evidence="6" id="KW-0175">Coiled coil</keyword>
<dbReference type="Gene3D" id="2.30.29.30">
    <property type="entry name" value="Pleckstrin-homology domain (PH domain)/Phosphotyrosine-binding domain (PTB)"/>
    <property type="match status" value="4"/>
</dbReference>
<evidence type="ECO:0000256" key="3">
    <source>
        <dbReference type="ARBA" id="ARBA00022771"/>
    </source>
</evidence>
<feature type="domain" description="RanBP2-type" evidence="9">
    <location>
        <begin position="1767"/>
        <end position="1796"/>
    </location>
</feature>
<evidence type="ECO:0000256" key="4">
    <source>
        <dbReference type="ARBA" id="ARBA00022833"/>
    </source>
</evidence>
<dbReference type="InterPro" id="IPR000156">
    <property type="entry name" value="Ran_bind_dom"/>
</dbReference>
<evidence type="ECO:0000256" key="1">
    <source>
        <dbReference type="ARBA" id="ARBA00022553"/>
    </source>
</evidence>
<accession>A0AAD4JTF4</accession>
<dbReference type="GO" id="GO:0005643">
    <property type="term" value="C:nuclear pore"/>
    <property type="evidence" value="ECO:0007669"/>
    <property type="project" value="TreeGrafter"/>
</dbReference>
<dbReference type="SUPFAM" id="SSF81901">
    <property type="entry name" value="HCP-like"/>
    <property type="match status" value="1"/>
</dbReference>
<dbReference type="Pfam" id="PF00641">
    <property type="entry name" value="Zn_ribbon_RanBP"/>
    <property type="match status" value="2"/>
</dbReference>
<proteinExistence type="predicted"/>
<comment type="caution">
    <text evidence="10">The sequence shown here is derived from an EMBL/GenBank/DDBJ whole genome shotgun (WGS) entry which is preliminary data.</text>
</comment>
<dbReference type="PROSITE" id="PS01358">
    <property type="entry name" value="ZF_RANBP2_1"/>
    <property type="match status" value="2"/>
</dbReference>
<feature type="domain" description="RanBD1" evidence="8">
    <location>
        <begin position="2521"/>
        <end position="2658"/>
    </location>
</feature>
<dbReference type="SMART" id="SM00160">
    <property type="entry name" value="RanBD"/>
    <property type="match status" value="4"/>
</dbReference>
<evidence type="ECO:0000256" key="6">
    <source>
        <dbReference type="SAM" id="Coils"/>
    </source>
</evidence>
<feature type="domain" description="RanBD1" evidence="8">
    <location>
        <begin position="2026"/>
        <end position="2159"/>
    </location>
</feature>
<feature type="region of interest" description="Disordered" evidence="7">
    <location>
        <begin position="2421"/>
        <end position="2441"/>
    </location>
</feature>
<keyword evidence="2" id="KW-0479">Metal-binding</keyword>
<dbReference type="InterPro" id="IPR045255">
    <property type="entry name" value="RanBP1-like"/>
</dbReference>
<dbReference type="FunFam" id="2.30.29.30:FF:000018">
    <property type="entry name" value="E3 SUMO-protein ligase RanBP2"/>
    <property type="match status" value="3"/>
</dbReference>
<dbReference type="SMART" id="SM00547">
    <property type="entry name" value="ZnF_RBZ"/>
    <property type="match status" value="2"/>
</dbReference>
<dbReference type="PANTHER" id="PTHR23138:SF87">
    <property type="entry name" value="E3 SUMO-PROTEIN LIGASE RANBP2"/>
    <property type="match status" value="1"/>
</dbReference>
<feature type="domain" description="RanBP2-type" evidence="9">
    <location>
        <begin position="1895"/>
        <end position="1924"/>
    </location>
</feature>
<dbReference type="Gene3D" id="4.10.1060.10">
    <property type="entry name" value="Zinc finger, RanBP2-type"/>
    <property type="match status" value="2"/>
</dbReference>
<dbReference type="FunFam" id="4.10.1060.10:FF:000003">
    <property type="entry name" value="E3 SUMO-protein ligase RanBP2"/>
    <property type="match status" value="1"/>
</dbReference>
<evidence type="ECO:0000259" key="8">
    <source>
        <dbReference type="PROSITE" id="PS50196"/>
    </source>
</evidence>
<keyword evidence="3 5" id="KW-0863">Zinc-finger</keyword>
<feature type="compositionally biased region" description="Low complexity" evidence="7">
    <location>
        <begin position="2360"/>
        <end position="2377"/>
    </location>
</feature>
<sequence>MFSNRKQVDEHVHKILSKIPLGHERDIKGFSIARLYTKIHDYTKAIDYLIPYLKINEEASVHALLAKCYRLIPKPDNAKAIEHYQRAIQLFPKQPEVIKDACELLVKNTALCTPERAAYWLEQSATVDDLKDNEALFVLRLRAEGKIDGVEQENSIEMLIQKELLLRPNDIRLHARQLRHLMETKRFDEAFNYAHKVEMAKPAQCDMTDWYDIIWKVLQKREQSKECVRDWSYWQLMLLTLDRLIQLSLQSDASSSMSESIGQLFKLDQSLLKFSLLVEQLTTNDSREFHQCCLDHYAGQLLLHAASLLFKRELLGKKNRWSQTVRAALPLLLLGYQRCAEQNKEKDAFWQRHCSAEQLKLLQLWRCQTAFRCAQLGRTLYGCLQKPQDAELWQEHQSTPGLWPSIDELLSAARQHCADNQWRAQLYNQLYTHAEHKLKSQSSFLVRNQRLQQPLYECASVAEIEGYEHEALLLEPHTLDVHVYLALCGDNLAEAPRVRFLKNLRHECKLGLTYCGIDSLCQVDVEVFLYFVVLQAQRKLQMLRESYANLYVGNANATARPHMLPYANLMGRDELTTQEQCNWWGIVQRLHQTGQTSDGNRMEQREKLKRGIEALRGVGGPQAEIIAVFQVAKLLASRTDSNTMEARIEALNKLGINMMRRHSHQQLEPFYRYFKYDQIQASDIWLRTQQLAEDAVSYLSSRLFNQGLYEEFLTEIRGLQLPTAVYLQAEAYRQMAESNRASRVSRQNFQERRAECLRQAKQLLAQRGDHPLQAVVQRELKLFAGGDESFTSVDRHNNSSTYEDAEDDYYAAAAVSVNRSKRQEQQQQQQQQQLQLQNAVNQELEQTVKQMSKQLCVLKEDVGVGIDGLRQEIKALTDKFSSIEDLLKKLKISNNASRDTPTRDVDAAAAAAALGLDEFFNMDDAQQANYMNGVPSALNQDRFYPPAAAAAGIPPNPLFNQNQMYNFYASQAQFMRNQQAPNFYGQRGPGNYNMPPNMFPNAAGASFMDGLNYGMSVPPPSLVMPQVSQAQPPIMSINQPPMQSNLQLNPGANFFNGSPFVSTPIQSAPAPVVPQVPQQVPQQLPAVVQTPLVPHKPVTAPAPVAVAAPATVAAPVVAPAMPATVTPLTVAPPPVVFNRALNNQPVEKEPPANVVITSSDPLPKPAVSTAQPTLSVTIPAQHIKSSVVQAPEPTPVVASNDFKFSLNNNNNTKMQNDTSNIFKGFGATAAVPTVASSTFSFKTQVAQAAVEKQKELAAEAAAATSAAATTAALANSHNESDHNQSSGQEATAELDYDPRPDFQGIIPLPDEVEVRTGEEDELIKFTYRAKLFRLVDHEWKERGIGDIKVLKNMENGSTRILMRREQTHKICANHKITGAMHLTVPEQDKDGKSFLWVANDFADEKLQLEKFLVRFKLPETAQSFQKAFEEAAEDASKTQAQLDVPAKPLVHTFVTSTPAAMMGQKIADPPKGILSGLHQGDATASLVSKSLFGNLTIGSLTTNTTTTTNSAPKVSTAPFANFSFGGIGNTPKPNVSFGTIQTADISNNTSNAGYTTAFNFGSNLSSSLATDSTLQSQPVQAAAAAATEAETADEYVPTAHFEPVIPLPELVKVVTGEEDEVVLFEHRAKLLRFDKENNEWKERGLGIMKVLQQKADATKVRLLMRREQIFKLCCNQRLLPTTVFTYAKNSETSLTWAGQDYAEEELSLEMLCVRFKTAATCKQFYDTVRKAQEGMPQNEAVAEDNKDKIKADDKPAAQGFGDAFKPKAGSWTCEGCYTSNTATQLYCLACEAPKDATVAPKPATLDTSGALNLSSSAGKFSFGFPAATVTPAAANSGTAGGFKFGATETKPTVAANNAAQVNNLPPPANTAAAPPAAAATSDVKPIGFGDAFKPKVGSWDCKDCYTSNDGAQLYCVACQAPKDATVPKKDNKLDTSGGISFPAPTTKFSFGFTFNFKINESKEKVDAPVFGSSSFNFKVASATSGGLASSFSFTMPKDQTTQPKSPGGGAADDDDSHVEEEENGAYFAPVIPLPDKIEVKTGEEDEEVLHFQRAKLYRLAEKSEWKERGLGVVKILRHKQTKSLRVVMRREQVLKICLNHVLNASVVYKPKDEKSLLFAVFDFSEGESVLERFALRFKGPELVRAFLDAVKSALDGTAKAIPFGTQGTQQPSSITNEIKELADKLKLEPEFLVAETKCNGCRGCDPDKFEWIATVPAENNEVPKPLPMTLPALKMPPPKAQGILAPPNQTLLKASTLESTTTSNNFGSFGGFSTAVSANSTAAVGFSKPEEPAKGGFLFGQSEKSIFGQSSLFSGSSNPSKPQESIFGNSKSSEATKGSIFGTSLNQSSAATGKPDEGGKSIFGSSTFGGTSFNQSTATTGKPDEGAQSIFGSSTFGGNTNNSFSFGGLAAKNAATAPEADATNAVSNNNEKKVTESTPTPSFLELASRGGDDFASLAAKGGSGSQPIGFQKSETGGFYGLTNQNDFKHFKSPSTTILSQNDADADSSNADATADENYDPHYEPIIALPEEIVVSTGEEDENKLFCDRSMLYRFDAENKLWKERGVGDVKILQHKITKKVRLVMRREQVHKLVLNMPVGVNFTIDYMQDSRKSLAYGGLNYAENEEGEVERLANRFKKDDIAGHFLQIINACIKDAKEDKESESDGENGNDTH</sequence>
<keyword evidence="4" id="KW-0862">Zinc</keyword>
<feature type="compositionally biased region" description="Polar residues" evidence="7">
    <location>
        <begin position="1993"/>
        <end position="2004"/>
    </location>
</feature>
<keyword evidence="11" id="KW-1185">Reference proteome</keyword>
<feature type="region of interest" description="Disordered" evidence="7">
    <location>
        <begin position="2310"/>
        <end position="2394"/>
    </location>
</feature>
<dbReference type="PROSITE" id="PS50199">
    <property type="entry name" value="ZF_RANBP2_2"/>
    <property type="match status" value="2"/>
</dbReference>
<evidence type="ECO:0008006" key="12">
    <source>
        <dbReference type="Google" id="ProtNLM"/>
    </source>
</evidence>
<dbReference type="InterPro" id="IPR001876">
    <property type="entry name" value="Znf_RanBP2"/>
</dbReference>
<evidence type="ECO:0000256" key="2">
    <source>
        <dbReference type="ARBA" id="ARBA00022723"/>
    </source>
</evidence>
<dbReference type="InterPro" id="IPR011993">
    <property type="entry name" value="PH-like_dom_sf"/>
</dbReference>
<evidence type="ECO:0000259" key="9">
    <source>
        <dbReference type="PROSITE" id="PS50199"/>
    </source>
</evidence>
<dbReference type="PROSITE" id="PS50196">
    <property type="entry name" value="RANBD1"/>
    <property type="match status" value="4"/>
</dbReference>
<reference evidence="10" key="1">
    <citation type="journal article" date="2021" name="Mol. Ecol. Resour.">
        <title>Phylogenomic analyses of the genus Drosophila reveals genomic signals of climate adaptation.</title>
        <authorList>
            <person name="Li F."/>
            <person name="Rane R.V."/>
            <person name="Luria V."/>
            <person name="Xiong Z."/>
            <person name="Chen J."/>
            <person name="Li Z."/>
            <person name="Catullo R.A."/>
            <person name="Griffin P.C."/>
            <person name="Schiffer M."/>
            <person name="Pearce S."/>
            <person name="Lee S.F."/>
            <person name="McElroy K."/>
            <person name="Stocker A."/>
            <person name="Shirriffs J."/>
            <person name="Cockerell F."/>
            <person name="Coppin C."/>
            <person name="Sgro C.M."/>
            <person name="Karger A."/>
            <person name="Cain J.W."/>
            <person name="Weber J.A."/>
            <person name="Santpere G."/>
            <person name="Kirschner M.W."/>
            <person name="Hoffmann A.A."/>
            <person name="Oakeshott J.G."/>
            <person name="Zhang G."/>
        </authorList>
    </citation>
    <scope>NUCLEOTIDE SEQUENCE</scope>
    <source>
        <strain evidence="10">BGI-SZ-2011g</strain>
    </source>
</reference>
<evidence type="ECO:0000313" key="10">
    <source>
        <dbReference type="EMBL" id="KAH8359327.1"/>
    </source>
</evidence>
<dbReference type="Proteomes" id="UP001200034">
    <property type="component" value="Unassembled WGS sequence"/>
</dbReference>
<feature type="domain" description="RanBD1" evidence="8">
    <location>
        <begin position="1301"/>
        <end position="1437"/>
    </location>
</feature>
<feature type="region of interest" description="Disordered" evidence="7">
    <location>
        <begin position="1993"/>
        <end position="2019"/>
    </location>
</feature>
<dbReference type="GO" id="GO:0005737">
    <property type="term" value="C:cytoplasm"/>
    <property type="evidence" value="ECO:0007669"/>
    <property type="project" value="TreeGrafter"/>
</dbReference>
<evidence type="ECO:0000256" key="7">
    <source>
        <dbReference type="SAM" id="MobiDB-lite"/>
    </source>
</evidence>
<dbReference type="SUPFAM" id="SSF50729">
    <property type="entry name" value="PH domain-like"/>
    <property type="match status" value="4"/>
</dbReference>
<dbReference type="GO" id="GO:0005096">
    <property type="term" value="F:GTPase activator activity"/>
    <property type="evidence" value="ECO:0007669"/>
    <property type="project" value="TreeGrafter"/>
</dbReference>
<dbReference type="Pfam" id="PF00638">
    <property type="entry name" value="Ran_BP1"/>
    <property type="match status" value="4"/>
</dbReference>
<evidence type="ECO:0000313" key="11">
    <source>
        <dbReference type="Proteomes" id="UP001200034"/>
    </source>
</evidence>
<dbReference type="GO" id="GO:0008270">
    <property type="term" value="F:zinc ion binding"/>
    <property type="evidence" value="ECO:0007669"/>
    <property type="project" value="UniProtKB-KW"/>
</dbReference>
<feature type="compositionally biased region" description="Polar residues" evidence="7">
    <location>
        <begin position="2310"/>
        <end position="2351"/>
    </location>
</feature>
<name>A0AAD4JTF4_9MUSC</name>
<feature type="region of interest" description="Disordered" evidence="7">
    <location>
        <begin position="1271"/>
        <end position="1300"/>
    </location>
</feature>
<dbReference type="PANTHER" id="PTHR23138">
    <property type="entry name" value="RAN BINDING PROTEIN"/>
    <property type="match status" value="1"/>
</dbReference>
<protein>
    <recommendedName>
        <fullName evidence="12">E3 SUMO-protein ligase RanBP2</fullName>
    </recommendedName>
</protein>
<feature type="domain" description="RanBD1" evidence="8">
    <location>
        <begin position="1600"/>
        <end position="1737"/>
    </location>
</feature>
<dbReference type="Gene3D" id="1.25.40.10">
    <property type="entry name" value="Tetratricopeptide repeat domain"/>
    <property type="match status" value="1"/>
</dbReference>
<dbReference type="CDD" id="cd13172">
    <property type="entry name" value="RanBD2_RanBP2_insect-like"/>
    <property type="match status" value="1"/>
</dbReference>
<dbReference type="EMBL" id="JAJJHW010003409">
    <property type="protein sequence ID" value="KAH8359327.1"/>
    <property type="molecule type" value="Genomic_DNA"/>
</dbReference>
<evidence type="ECO:0000256" key="5">
    <source>
        <dbReference type="PROSITE-ProRule" id="PRU00322"/>
    </source>
</evidence>
<feature type="coiled-coil region" evidence="6">
    <location>
        <begin position="817"/>
        <end position="886"/>
    </location>
</feature>
<dbReference type="InterPro" id="IPR011990">
    <property type="entry name" value="TPR-like_helical_dom_sf"/>
</dbReference>
<keyword evidence="1" id="KW-0597">Phosphoprotein</keyword>
<organism evidence="10 11">
    <name type="scientific">Drosophila rubida</name>
    <dbReference type="NCBI Taxonomy" id="30044"/>
    <lineage>
        <taxon>Eukaryota</taxon>
        <taxon>Metazoa</taxon>
        <taxon>Ecdysozoa</taxon>
        <taxon>Arthropoda</taxon>
        <taxon>Hexapoda</taxon>
        <taxon>Insecta</taxon>
        <taxon>Pterygota</taxon>
        <taxon>Neoptera</taxon>
        <taxon>Endopterygota</taxon>
        <taxon>Diptera</taxon>
        <taxon>Brachycera</taxon>
        <taxon>Muscomorpha</taxon>
        <taxon>Ephydroidea</taxon>
        <taxon>Drosophilidae</taxon>
        <taxon>Drosophila</taxon>
    </lineage>
</organism>